<organism evidence="7 8">
    <name type="scientific">Mucuna pruriens</name>
    <name type="common">Velvet bean</name>
    <name type="synonym">Dolichos pruriens</name>
    <dbReference type="NCBI Taxonomy" id="157652"/>
    <lineage>
        <taxon>Eukaryota</taxon>
        <taxon>Viridiplantae</taxon>
        <taxon>Streptophyta</taxon>
        <taxon>Embryophyta</taxon>
        <taxon>Tracheophyta</taxon>
        <taxon>Spermatophyta</taxon>
        <taxon>Magnoliopsida</taxon>
        <taxon>eudicotyledons</taxon>
        <taxon>Gunneridae</taxon>
        <taxon>Pentapetalae</taxon>
        <taxon>rosids</taxon>
        <taxon>fabids</taxon>
        <taxon>Fabales</taxon>
        <taxon>Fabaceae</taxon>
        <taxon>Papilionoideae</taxon>
        <taxon>50 kb inversion clade</taxon>
        <taxon>NPAAA clade</taxon>
        <taxon>indigoferoid/millettioid clade</taxon>
        <taxon>Phaseoleae</taxon>
        <taxon>Mucuna</taxon>
    </lineage>
</organism>
<dbReference type="GO" id="GO:0000428">
    <property type="term" value="C:DNA-directed RNA polymerase complex"/>
    <property type="evidence" value="ECO:0007669"/>
    <property type="project" value="UniProtKB-KW"/>
</dbReference>
<keyword evidence="8" id="KW-1185">Reference proteome</keyword>
<evidence type="ECO:0000313" key="8">
    <source>
        <dbReference type="Proteomes" id="UP000257109"/>
    </source>
</evidence>
<dbReference type="GO" id="GO:0003899">
    <property type="term" value="F:DNA-directed RNA polymerase activity"/>
    <property type="evidence" value="ECO:0007669"/>
    <property type="project" value="UniProtKB-EC"/>
</dbReference>
<evidence type="ECO:0000256" key="1">
    <source>
        <dbReference type="ARBA" id="ARBA00012418"/>
    </source>
</evidence>
<accession>A0A371GAE8</accession>
<name>A0A371GAE8_MUCPR</name>
<dbReference type="STRING" id="157652.A0A371GAE8"/>
<dbReference type="OrthoDB" id="1862828at2759"/>
<protein>
    <recommendedName>
        <fullName evidence="1">DNA-directed RNA polymerase</fullName>
        <ecNumber evidence="1">2.7.7.6</ecNumber>
    </recommendedName>
</protein>
<dbReference type="SUPFAM" id="SSF64484">
    <property type="entry name" value="beta and beta-prime subunits of DNA dependent RNA-polymerase"/>
    <property type="match status" value="1"/>
</dbReference>
<evidence type="ECO:0000256" key="3">
    <source>
        <dbReference type="ARBA" id="ARBA00022679"/>
    </source>
</evidence>
<keyword evidence="6" id="KW-0804">Transcription</keyword>
<dbReference type="Proteomes" id="UP000257109">
    <property type="component" value="Unassembled WGS sequence"/>
</dbReference>
<reference evidence="7" key="1">
    <citation type="submission" date="2018-05" db="EMBL/GenBank/DDBJ databases">
        <title>Draft genome of Mucuna pruriens seed.</title>
        <authorList>
            <person name="Nnadi N.E."/>
            <person name="Vos R."/>
            <person name="Hasami M.H."/>
            <person name="Devisetty U.K."/>
            <person name="Aguiy J.C."/>
        </authorList>
    </citation>
    <scope>NUCLEOTIDE SEQUENCE [LARGE SCALE GENOMIC DNA]</scope>
    <source>
        <strain evidence="7">JCA_2017</strain>
    </source>
</reference>
<comment type="caution">
    <text evidence="7">The sequence shown here is derived from an EMBL/GenBank/DDBJ whole genome shotgun (WGS) entry which is preliminary data.</text>
</comment>
<keyword evidence="5" id="KW-0862">Zinc</keyword>
<dbReference type="InterPro" id="IPR042102">
    <property type="entry name" value="RNA_pol_Rpb1_3_sf"/>
</dbReference>
<dbReference type="EMBL" id="QJKJ01006211">
    <property type="protein sequence ID" value="RDX87522.1"/>
    <property type="molecule type" value="Genomic_DNA"/>
</dbReference>
<evidence type="ECO:0000256" key="4">
    <source>
        <dbReference type="ARBA" id="ARBA00022695"/>
    </source>
</evidence>
<keyword evidence="3" id="KW-0808">Transferase</keyword>
<evidence type="ECO:0000256" key="2">
    <source>
        <dbReference type="ARBA" id="ARBA00022478"/>
    </source>
</evidence>
<sequence length="71" mass="8245">MDVHVSLSLEAQVEAHLLMFLIPIFVPNQDMFIGLYVLTSENSINPCKCKNSQNERIQDNNYNYMKEIILL</sequence>
<dbReference type="Gene3D" id="1.10.274.100">
    <property type="entry name" value="RNA polymerase Rpb1, domain 3"/>
    <property type="match status" value="1"/>
</dbReference>
<proteinExistence type="predicted"/>
<dbReference type="EC" id="2.7.7.6" evidence="1"/>
<evidence type="ECO:0000256" key="5">
    <source>
        <dbReference type="ARBA" id="ARBA00022833"/>
    </source>
</evidence>
<feature type="non-terminal residue" evidence="7">
    <location>
        <position position="71"/>
    </location>
</feature>
<keyword evidence="4" id="KW-0548">Nucleotidyltransferase</keyword>
<dbReference type="AlphaFoldDB" id="A0A371GAE8"/>
<gene>
    <name evidence="7" type="primary">rpoC1</name>
    <name evidence="7" type="ORF">CR513_30998</name>
</gene>
<evidence type="ECO:0000256" key="6">
    <source>
        <dbReference type="ARBA" id="ARBA00023163"/>
    </source>
</evidence>
<feature type="non-terminal residue" evidence="7">
    <location>
        <position position="1"/>
    </location>
</feature>
<keyword evidence="2 7" id="KW-0240">DNA-directed RNA polymerase</keyword>
<evidence type="ECO:0000313" key="7">
    <source>
        <dbReference type="EMBL" id="RDX87522.1"/>
    </source>
</evidence>